<keyword evidence="2" id="KW-1185">Reference proteome</keyword>
<gene>
    <name evidence="1" type="ORF">ACFWSS_08785</name>
</gene>
<dbReference type="Proteomes" id="UP001598251">
    <property type="component" value="Unassembled WGS sequence"/>
</dbReference>
<accession>A0ABW6EG77</accession>
<comment type="caution">
    <text evidence="1">The sequence shown here is derived from an EMBL/GenBank/DDBJ whole genome shotgun (WGS) entry which is preliminary data.</text>
</comment>
<dbReference type="RefSeq" id="WP_382824293.1">
    <property type="nucleotide sequence ID" value="NZ_JBHXLY010000003.1"/>
</dbReference>
<organism evidence="1 2">
    <name type="scientific">Streptomyces sindenensis</name>
    <dbReference type="NCBI Taxonomy" id="67363"/>
    <lineage>
        <taxon>Bacteria</taxon>
        <taxon>Bacillati</taxon>
        <taxon>Actinomycetota</taxon>
        <taxon>Actinomycetes</taxon>
        <taxon>Kitasatosporales</taxon>
        <taxon>Streptomycetaceae</taxon>
        <taxon>Streptomyces</taxon>
    </lineage>
</organism>
<dbReference type="EMBL" id="JBHXOF010000003">
    <property type="protein sequence ID" value="MFD4212991.1"/>
    <property type="molecule type" value="Genomic_DNA"/>
</dbReference>
<protein>
    <submittedName>
        <fullName evidence="1">Uncharacterized protein</fullName>
    </submittedName>
</protein>
<reference evidence="1 2" key="1">
    <citation type="submission" date="2024-09" db="EMBL/GenBank/DDBJ databases">
        <title>The Natural Products Discovery Center: Release of the First 8490 Sequenced Strains for Exploring Actinobacteria Biosynthetic Diversity.</title>
        <authorList>
            <person name="Kalkreuter E."/>
            <person name="Kautsar S.A."/>
            <person name="Yang D."/>
            <person name="Bader C.D."/>
            <person name="Teijaro C.N."/>
            <person name="Fluegel L."/>
            <person name="Davis C.M."/>
            <person name="Simpson J.R."/>
            <person name="Lauterbach L."/>
            <person name="Steele A.D."/>
            <person name="Gui C."/>
            <person name="Meng S."/>
            <person name="Li G."/>
            <person name="Viehrig K."/>
            <person name="Ye F."/>
            <person name="Su P."/>
            <person name="Kiefer A.F."/>
            <person name="Nichols A."/>
            <person name="Cepeda A.J."/>
            <person name="Yan W."/>
            <person name="Fan B."/>
            <person name="Jiang Y."/>
            <person name="Adhikari A."/>
            <person name="Zheng C.-J."/>
            <person name="Schuster L."/>
            <person name="Cowan T.M."/>
            <person name="Smanski M.J."/>
            <person name="Chevrette M.G."/>
            <person name="De Carvalho L.P.S."/>
            <person name="Shen B."/>
        </authorList>
    </citation>
    <scope>NUCLEOTIDE SEQUENCE [LARGE SCALE GENOMIC DNA]</scope>
    <source>
        <strain evidence="1 2">NPDC058546</strain>
    </source>
</reference>
<sequence>MKPLKRSVRRGRLVAHGAVSVSWLGLTTGLLALGLTAFTTGGPATVGAVAGSVVGPSLGSSLGSSTSTS</sequence>
<evidence type="ECO:0000313" key="2">
    <source>
        <dbReference type="Proteomes" id="UP001598251"/>
    </source>
</evidence>
<name>A0ABW6EG77_9ACTN</name>
<proteinExistence type="predicted"/>
<evidence type="ECO:0000313" key="1">
    <source>
        <dbReference type="EMBL" id="MFD4212991.1"/>
    </source>
</evidence>